<protein>
    <recommendedName>
        <fullName evidence="4">Secreted protein</fullName>
    </recommendedName>
</protein>
<accession>A0ABM7ZUC8</accession>
<keyword evidence="3" id="KW-1185">Reference proteome</keyword>
<keyword evidence="1" id="KW-0732">Signal</keyword>
<dbReference type="EMBL" id="AP026073">
    <property type="protein sequence ID" value="BDM69979.1"/>
    <property type="molecule type" value="Genomic_DNA"/>
</dbReference>
<evidence type="ECO:0000256" key="1">
    <source>
        <dbReference type="SAM" id="SignalP"/>
    </source>
</evidence>
<evidence type="ECO:0000313" key="3">
    <source>
        <dbReference type="Proteomes" id="UP001059597"/>
    </source>
</evidence>
<evidence type="ECO:0008006" key="4">
    <source>
        <dbReference type="Google" id="ProtNLM"/>
    </source>
</evidence>
<feature type="chain" id="PRO_5046494016" description="Secreted protein" evidence="1">
    <location>
        <begin position="27"/>
        <end position="82"/>
    </location>
</feature>
<proteinExistence type="predicted"/>
<evidence type="ECO:0000313" key="2">
    <source>
        <dbReference type="EMBL" id="BDM69979.1"/>
    </source>
</evidence>
<feature type="signal peptide" evidence="1">
    <location>
        <begin position="1"/>
        <end position="26"/>
    </location>
</feature>
<dbReference type="Proteomes" id="UP001059597">
    <property type="component" value="Chromosome"/>
</dbReference>
<organism evidence="2 3">
    <name type="scientific">Streptomyces nigrescens</name>
    <dbReference type="NCBI Taxonomy" id="1920"/>
    <lineage>
        <taxon>Bacteria</taxon>
        <taxon>Bacillati</taxon>
        <taxon>Actinomycetota</taxon>
        <taxon>Actinomycetes</taxon>
        <taxon>Kitasatosporales</taxon>
        <taxon>Streptomycetaceae</taxon>
        <taxon>Streptomyces</taxon>
    </lineage>
</organism>
<name>A0ABM7ZUC8_STRNI</name>
<sequence length="82" mass="8941">MRMRLAVAAAVLGATAAVAVPATATAAPSTISSSWYDTGETYNKKAACDRGGQSWKDSSTNVIRWRCDWTSTSRFHLYLLLR</sequence>
<gene>
    <name evidence="2" type="ORF">HEK616_34660</name>
</gene>
<reference evidence="2" key="1">
    <citation type="submission" date="2022-06" db="EMBL/GenBank/DDBJ databases">
        <title>Complete genome sequence of Streptomyces nigrescens HEK616.</title>
        <authorList>
            <person name="Asamizu S."/>
            <person name="Onaka H."/>
        </authorList>
    </citation>
    <scope>NUCLEOTIDE SEQUENCE</scope>
    <source>
        <strain evidence="2">HEK616</strain>
    </source>
</reference>